<name>A0A3G6YM03_ACIPI</name>
<dbReference type="Proteomes" id="UP000254410">
    <property type="component" value="Chromosome"/>
</dbReference>
<accession>A0A3G6YM03</accession>
<evidence type="ECO:0000313" key="2">
    <source>
        <dbReference type="Proteomes" id="UP000254410"/>
    </source>
</evidence>
<organism evidence="1 2">
    <name type="scientific">Acinetobacter pittii</name>
    <name type="common">Acinetobacter genomosp. 3</name>
    <dbReference type="NCBI Taxonomy" id="48296"/>
    <lineage>
        <taxon>Bacteria</taxon>
        <taxon>Pseudomonadati</taxon>
        <taxon>Pseudomonadota</taxon>
        <taxon>Gammaproteobacteria</taxon>
        <taxon>Moraxellales</taxon>
        <taxon>Moraxellaceae</taxon>
        <taxon>Acinetobacter</taxon>
        <taxon>Acinetobacter calcoaceticus/baumannii complex</taxon>
    </lineage>
</organism>
<protein>
    <submittedName>
        <fullName evidence="1">Uncharacterized protein</fullName>
    </submittedName>
</protein>
<reference evidence="1 2" key="2">
    <citation type="submission" date="2018-12" db="EMBL/GenBank/DDBJ databases">
        <title>Molecular Epidemiology of Emerging Carbapenem-Resistance in Acinetobacter nosocomialis and Acinetobacter pittii in Taiwan, 2010-2014.</title>
        <authorList>
            <person name="Huang W.-C."/>
            <person name="Wang H.-Y."/>
            <person name="Lai J.-F."/>
            <person name="Lauderdale T.-L."/>
            <person name="Sytwu H.-K."/>
        </authorList>
    </citation>
    <scope>NUCLEOTIDE SEQUENCE [LARGE SCALE GENOMIC DNA]</scope>
    <source>
        <strain evidence="1 2">2014S06-099</strain>
    </source>
</reference>
<dbReference type="EMBL" id="CP033540">
    <property type="protein sequence ID" value="AZC01008.1"/>
    <property type="molecule type" value="Genomic_DNA"/>
</dbReference>
<proteinExistence type="predicted"/>
<reference evidence="1 2" key="1">
    <citation type="submission" date="2018-11" db="EMBL/GenBank/DDBJ databases">
        <authorList>
            <person name="Kuo S.-C."/>
            <person name="Chen F.-J."/>
            <person name="Liao Y.-C."/>
        </authorList>
    </citation>
    <scope>NUCLEOTIDE SEQUENCE [LARGE SCALE GENOMIC DNA]</scope>
    <source>
        <strain evidence="1 2">2014S06-099</strain>
    </source>
</reference>
<gene>
    <name evidence="1" type="ORF">DKE52_016055</name>
</gene>
<evidence type="ECO:0000313" key="1">
    <source>
        <dbReference type="EMBL" id="AZC01008.1"/>
    </source>
</evidence>
<sequence length="152" mass="16970">MHLDLSLAVEEGMQSSVTRDKSIEEIDNVLFEVDQAVKKATNNKVEFGWRKKGFNTLGLLTGLTSLPITDVKIESQEPESRVLYVSATDDKTQRFDITILVISPDGFPCEMNVNGNKLISHDAESLLEQFKPLLSSAFVGDKIRKLMKKALN</sequence>
<dbReference type="AlphaFoldDB" id="A0A3G6YM03"/>